<gene>
    <name evidence="1" type="ORF">ACFQHR_20630</name>
</gene>
<protein>
    <submittedName>
        <fullName evidence="1">Uncharacterized protein</fullName>
    </submittedName>
</protein>
<keyword evidence="2" id="KW-1185">Reference proteome</keyword>
<proteinExistence type="predicted"/>
<organism evidence="1 2">
    <name type="scientific">Rufibacter roseus</name>
    <dbReference type="NCBI Taxonomy" id="1567108"/>
    <lineage>
        <taxon>Bacteria</taxon>
        <taxon>Pseudomonadati</taxon>
        <taxon>Bacteroidota</taxon>
        <taxon>Cytophagia</taxon>
        <taxon>Cytophagales</taxon>
        <taxon>Hymenobacteraceae</taxon>
        <taxon>Rufibacter</taxon>
    </lineage>
</organism>
<evidence type="ECO:0000313" key="1">
    <source>
        <dbReference type="EMBL" id="MFC7000053.1"/>
    </source>
</evidence>
<reference evidence="2" key="1">
    <citation type="journal article" date="2019" name="Int. J. Syst. Evol. Microbiol.">
        <title>The Global Catalogue of Microorganisms (GCM) 10K type strain sequencing project: providing services to taxonomists for standard genome sequencing and annotation.</title>
        <authorList>
            <consortium name="The Broad Institute Genomics Platform"/>
            <consortium name="The Broad Institute Genome Sequencing Center for Infectious Disease"/>
            <person name="Wu L."/>
            <person name="Ma J."/>
        </authorList>
    </citation>
    <scope>NUCLEOTIDE SEQUENCE [LARGE SCALE GENOMIC DNA]</scope>
    <source>
        <strain evidence="2">CGMCC 4.7393</strain>
    </source>
</reference>
<comment type="caution">
    <text evidence="1">The sequence shown here is derived from an EMBL/GenBank/DDBJ whole genome shotgun (WGS) entry which is preliminary data.</text>
</comment>
<evidence type="ECO:0000313" key="2">
    <source>
        <dbReference type="Proteomes" id="UP001596405"/>
    </source>
</evidence>
<name>A0ABW2DUB5_9BACT</name>
<sequence>MHTANAFANQLQEEDRIGHPPESVLRRYGVAEIAQSMSADALNYYRKRNYEALARYAYMVFSSSSNHFSMQRKAKFYFIELGCNTHAFVVRLRDSQMPNGLSEGDKQ</sequence>
<accession>A0ABW2DUB5</accession>
<dbReference type="EMBL" id="JBHSYQ010000016">
    <property type="protein sequence ID" value="MFC7000053.1"/>
    <property type="molecule type" value="Genomic_DNA"/>
</dbReference>
<dbReference type="RefSeq" id="WP_153042270.1">
    <property type="nucleotide sequence ID" value="NZ_JBHSYQ010000016.1"/>
</dbReference>
<dbReference type="Proteomes" id="UP001596405">
    <property type="component" value="Unassembled WGS sequence"/>
</dbReference>